<evidence type="ECO:0000256" key="2">
    <source>
        <dbReference type="ARBA" id="ARBA00023043"/>
    </source>
</evidence>
<protein>
    <recommendedName>
        <fullName evidence="6">Ankyrin</fullName>
    </recommendedName>
</protein>
<dbReference type="SMART" id="SM00248">
    <property type="entry name" value="ANK"/>
    <property type="match status" value="5"/>
</dbReference>
<evidence type="ECO:0000256" key="1">
    <source>
        <dbReference type="ARBA" id="ARBA00022737"/>
    </source>
</evidence>
<dbReference type="PANTHER" id="PTHR24189">
    <property type="entry name" value="MYOTROPHIN"/>
    <property type="match status" value="1"/>
</dbReference>
<comment type="caution">
    <text evidence="4">The sequence shown here is derived from an EMBL/GenBank/DDBJ whole genome shotgun (WGS) entry which is preliminary data.</text>
</comment>
<organism evidence="4 5">
    <name type="scientific">Endocarpon pusillum</name>
    <dbReference type="NCBI Taxonomy" id="364733"/>
    <lineage>
        <taxon>Eukaryota</taxon>
        <taxon>Fungi</taxon>
        <taxon>Dikarya</taxon>
        <taxon>Ascomycota</taxon>
        <taxon>Pezizomycotina</taxon>
        <taxon>Eurotiomycetes</taxon>
        <taxon>Chaetothyriomycetidae</taxon>
        <taxon>Verrucariales</taxon>
        <taxon>Verrucariaceae</taxon>
        <taxon>Endocarpon</taxon>
    </lineage>
</organism>
<keyword evidence="5" id="KW-1185">Reference proteome</keyword>
<dbReference type="PANTHER" id="PTHR24189:SF50">
    <property type="entry name" value="ANKYRIN REPEAT AND SOCS BOX PROTEIN 2"/>
    <property type="match status" value="1"/>
</dbReference>
<dbReference type="AlphaFoldDB" id="A0A8H7AF82"/>
<keyword evidence="1" id="KW-0677">Repeat</keyword>
<accession>A0A8H7AF82</accession>
<dbReference type="PROSITE" id="PS50297">
    <property type="entry name" value="ANK_REP_REGION"/>
    <property type="match status" value="1"/>
</dbReference>
<gene>
    <name evidence="4" type="ORF">GJ744_010012</name>
</gene>
<evidence type="ECO:0000313" key="4">
    <source>
        <dbReference type="EMBL" id="KAF7507848.1"/>
    </source>
</evidence>
<feature type="repeat" description="ANK" evidence="3">
    <location>
        <begin position="214"/>
        <end position="238"/>
    </location>
</feature>
<feature type="repeat" description="ANK" evidence="3">
    <location>
        <begin position="167"/>
        <end position="199"/>
    </location>
</feature>
<sequence length="510" mass="56512">MSTEPANKYALTDSDLEELPVEQLNYHPLLRAAVNPNSRVLSALLSLADAKFDASTYIPPNATFSYDSALLAAVRAGLKTNVEILLAHGADPNGLPIEALSHWGGRFLRFRPHLSTTDRRTREDVLRNLPTAQTVPFTVEELNDRKGKRARFWAEHDFPPDSGLLQPALTALEAASLAGDISIVDSLLAAGADTSAWKQQYDSMPSQPSLSYLATSTPLHRAVESKHLPVVQHLLDLGFAADVFPLAAITRCVNPLMASLMTEPPHLEAYHLLASSQHADHSLCTPIFNVHILHIAVATLSLPAVRSVAGHADPPNTLSINPTGLGHTLLHIACLPFDDDHINHFSPKTHESIHELRTLSSTYRTKLLWPHKPRTQPMPGRPRFPEFPTTDHWPAQLQLVEFLLENGRVEEEVSSRDVHGNTPLHYLAGHWLPHHALIDKLKHTGPAGEAVWTDSRNAWGYTPQDLYDDGKAALEALRDNNGKSERDVTYMPHWKDPMGAWIMGRWVSSY</sequence>
<keyword evidence="2 3" id="KW-0040">ANK repeat</keyword>
<evidence type="ECO:0000256" key="3">
    <source>
        <dbReference type="PROSITE-ProRule" id="PRU00023"/>
    </source>
</evidence>
<name>A0A8H7AF82_9EURO</name>
<dbReference type="OrthoDB" id="2980193at2759"/>
<dbReference type="Proteomes" id="UP000606974">
    <property type="component" value="Unassembled WGS sequence"/>
</dbReference>
<evidence type="ECO:0000313" key="5">
    <source>
        <dbReference type="Proteomes" id="UP000606974"/>
    </source>
</evidence>
<dbReference type="Gene3D" id="1.25.40.20">
    <property type="entry name" value="Ankyrin repeat-containing domain"/>
    <property type="match status" value="3"/>
</dbReference>
<dbReference type="SUPFAM" id="SSF48403">
    <property type="entry name" value="Ankyrin repeat"/>
    <property type="match status" value="2"/>
</dbReference>
<proteinExistence type="predicted"/>
<dbReference type="EMBL" id="JAACFV010000062">
    <property type="protein sequence ID" value="KAF7507848.1"/>
    <property type="molecule type" value="Genomic_DNA"/>
</dbReference>
<reference evidence="4" key="1">
    <citation type="submission" date="2020-02" db="EMBL/GenBank/DDBJ databases">
        <authorList>
            <person name="Palmer J.M."/>
        </authorList>
    </citation>
    <scope>NUCLEOTIDE SEQUENCE</scope>
    <source>
        <strain evidence="4">EPUS1.4</strain>
        <tissue evidence="4">Thallus</tissue>
    </source>
</reference>
<dbReference type="InterPro" id="IPR036770">
    <property type="entry name" value="Ankyrin_rpt-contain_sf"/>
</dbReference>
<dbReference type="Pfam" id="PF00023">
    <property type="entry name" value="Ank"/>
    <property type="match status" value="1"/>
</dbReference>
<dbReference type="InterPro" id="IPR002110">
    <property type="entry name" value="Ankyrin_rpt"/>
</dbReference>
<evidence type="ECO:0008006" key="6">
    <source>
        <dbReference type="Google" id="ProtNLM"/>
    </source>
</evidence>
<dbReference type="PROSITE" id="PS50088">
    <property type="entry name" value="ANK_REPEAT"/>
    <property type="match status" value="2"/>
</dbReference>
<dbReference type="InterPro" id="IPR050745">
    <property type="entry name" value="Multifunctional_regulatory"/>
</dbReference>